<dbReference type="PANTHER" id="PTHR42941">
    <property type="entry name" value="SLL1037 PROTEIN"/>
    <property type="match status" value="1"/>
</dbReference>
<dbReference type="Proteomes" id="UP000199107">
    <property type="component" value="Unassembled WGS sequence"/>
</dbReference>
<feature type="signal peptide" evidence="1">
    <location>
        <begin position="1"/>
        <end position="31"/>
    </location>
</feature>
<dbReference type="AlphaFoldDB" id="A0A1G9RTH5"/>
<keyword evidence="3" id="KW-1185">Reference proteome</keyword>
<dbReference type="OrthoDB" id="9776669at2"/>
<evidence type="ECO:0000313" key="3">
    <source>
        <dbReference type="Proteomes" id="UP000199107"/>
    </source>
</evidence>
<dbReference type="Pfam" id="PF16868">
    <property type="entry name" value="NMT1_3"/>
    <property type="match status" value="1"/>
</dbReference>
<dbReference type="NCBIfam" id="TIGR02122">
    <property type="entry name" value="TRAP_TAXI"/>
    <property type="match status" value="1"/>
</dbReference>
<name>A0A1G9RTH5_9GAMM</name>
<evidence type="ECO:0008006" key="4">
    <source>
        <dbReference type="Google" id="ProtNLM"/>
    </source>
</evidence>
<keyword evidence="1" id="KW-0732">Signal</keyword>
<sequence>MHLTAFPQRLRRHLGTALMSTALVAATPALAGESLSIGVAPSASGWYFGYSEVSRIVSAATDHEISVRETGGSRENAIRLLGGEIDLALIDAIGAYEGYHGEGQQTDHHNPDMRVITWVAPSTMHWAVRQDRNIDTFEDLEGERFNPSSIGGGGEYITDMVFEVLGIQPDFQRMRMDDAAEAVVDGRIVGFSYNGVPPIPAFTEVHSSRPLHILSFSDEQLEAVTEALPFLSPATIPAETYRDMPEATTLGTFIGIVANSSMSEETAYDLTRAYWENVEAIAESFAPVEGMTAQIALDNTTTPLHPGALRYYQEAGLEIPDAAMPPEAQ</sequence>
<accession>A0A1G9RTH5</accession>
<dbReference type="SUPFAM" id="SSF53850">
    <property type="entry name" value="Periplasmic binding protein-like II"/>
    <property type="match status" value="1"/>
</dbReference>
<proteinExistence type="predicted"/>
<dbReference type="Gene3D" id="3.40.190.10">
    <property type="entry name" value="Periplasmic binding protein-like II"/>
    <property type="match status" value="2"/>
</dbReference>
<gene>
    <name evidence="2" type="ORF">SAMN05192555_11131</name>
</gene>
<reference evidence="3" key="1">
    <citation type="submission" date="2016-10" db="EMBL/GenBank/DDBJ databases">
        <authorList>
            <person name="Varghese N."/>
            <person name="Submissions S."/>
        </authorList>
    </citation>
    <scope>NUCLEOTIDE SEQUENCE [LARGE SCALE GENOMIC DNA]</scope>
    <source>
        <strain evidence="3">AAP</strain>
    </source>
</reference>
<protein>
    <recommendedName>
        <fullName evidence="4">TRAP transporter solute receptor, TAXI family</fullName>
    </recommendedName>
</protein>
<dbReference type="STRING" id="48727.SAMN05192555_11131"/>
<feature type="chain" id="PRO_5011489962" description="TRAP transporter solute receptor, TAXI family" evidence="1">
    <location>
        <begin position="32"/>
        <end position="329"/>
    </location>
</feature>
<dbReference type="PANTHER" id="PTHR42941:SF1">
    <property type="entry name" value="SLL1037 PROTEIN"/>
    <property type="match status" value="1"/>
</dbReference>
<evidence type="ECO:0000313" key="2">
    <source>
        <dbReference type="EMBL" id="SDM26531.1"/>
    </source>
</evidence>
<evidence type="ECO:0000256" key="1">
    <source>
        <dbReference type="SAM" id="SignalP"/>
    </source>
</evidence>
<dbReference type="RefSeq" id="WP_089659194.1">
    <property type="nucleotide sequence ID" value="NZ_FNGH01000011.1"/>
</dbReference>
<organism evidence="2 3">
    <name type="scientific">Franzmannia pantelleriensis</name>
    <dbReference type="NCBI Taxonomy" id="48727"/>
    <lineage>
        <taxon>Bacteria</taxon>
        <taxon>Pseudomonadati</taxon>
        <taxon>Pseudomonadota</taxon>
        <taxon>Gammaproteobacteria</taxon>
        <taxon>Oceanospirillales</taxon>
        <taxon>Halomonadaceae</taxon>
        <taxon>Franzmannia</taxon>
    </lineage>
</organism>
<dbReference type="InterPro" id="IPR011852">
    <property type="entry name" value="TRAP_TAXI"/>
</dbReference>
<dbReference type="EMBL" id="FNGH01000011">
    <property type="protein sequence ID" value="SDM26531.1"/>
    <property type="molecule type" value="Genomic_DNA"/>
</dbReference>